<evidence type="ECO:0000256" key="2">
    <source>
        <dbReference type="ARBA" id="ARBA00022833"/>
    </source>
</evidence>
<reference evidence="10" key="1">
    <citation type="submission" date="2016-10" db="EMBL/GenBank/DDBJ databases">
        <authorList>
            <person name="Varghese N."/>
            <person name="Submissions S."/>
        </authorList>
    </citation>
    <scope>NUCLEOTIDE SEQUENCE [LARGE SCALE GENOMIC DNA]</scope>
    <source>
        <strain evidence="10">DSM 23256</strain>
    </source>
</reference>
<sequence>MLYPLKFEPMYKSYLWGGRNLEKLGRALPDGKIAESWEVACHPQGISIIANGEYKGLPLSQFLASLGDKALGKTTAKFPLLVKLIDANDRLSVQVHPNDQYARMVENEDYGKSEMWYVLSAKPGARIVYNLKAGVNGRDLYRLVETKEIETWLNYVDVSAGDAIYIPAGTIHGLGEGIIVAEIQQNSTMTYRIYDYDRTDESGAKRPLNIDKAAMVANFGHHDGTGKVEGLVVACGDGSAKTYLVAQQHFAVELYDVDGAVEETADGSRFYVFTVIEGDGEIRYDGRQTVPVCAVETVMIPAALGSYCLAGRFKALKAYVPDLIADVVTPLKAAGYSNDEIFCRVGGLTAAVI</sequence>
<dbReference type="Gene3D" id="2.60.120.10">
    <property type="entry name" value="Jelly Rolls"/>
    <property type="match status" value="2"/>
</dbReference>
<dbReference type="CDD" id="cd07010">
    <property type="entry name" value="cupin_PMI_type_I_N_bac"/>
    <property type="match status" value="1"/>
</dbReference>
<evidence type="ECO:0000259" key="7">
    <source>
        <dbReference type="Pfam" id="PF20511"/>
    </source>
</evidence>
<feature type="binding site" evidence="5">
    <location>
        <position position="114"/>
    </location>
    <ligand>
        <name>Zn(2+)</name>
        <dbReference type="ChEBI" id="CHEBI:29105"/>
    </ligand>
</feature>
<dbReference type="Pfam" id="PF20511">
    <property type="entry name" value="PMI_typeI_cat"/>
    <property type="match status" value="1"/>
</dbReference>
<name>A0A1G7MY68_9FIRM</name>
<dbReference type="PIRSF" id="PIRSF036894">
    <property type="entry name" value="PMI_Firm_short"/>
    <property type="match status" value="1"/>
</dbReference>
<accession>A0A1G7MY68</accession>
<keyword evidence="2 5" id="KW-0862">Zinc</keyword>
<dbReference type="InterPro" id="IPR049071">
    <property type="entry name" value="MPI_cupin_dom"/>
</dbReference>
<dbReference type="InterPro" id="IPR014628">
    <property type="entry name" value="Man6P_isomerase_Firm_short"/>
</dbReference>
<dbReference type="GO" id="GO:0005975">
    <property type="term" value="P:carbohydrate metabolic process"/>
    <property type="evidence" value="ECO:0007669"/>
    <property type="project" value="InterPro"/>
</dbReference>
<feature type="domain" description="Phosphomannose isomerase type I catalytic" evidence="7">
    <location>
        <begin position="6"/>
        <end position="109"/>
    </location>
</feature>
<dbReference type="AlphaFoldDB" id="A0A1G7MY68"/>
<evidence type="ECO:0000259" key="8">
    <source>
        <dbReference type="Pfam" id="PF21621"/>
    </source>
</evidence>
<feature type="binding site" evidence="5">
    <location>
        <position position="96"/>
    </location>
    <ligand>
        <name>Zn(2+)</name>
        <dbReference type="ChEBI" id="CHEBI:29105"/>
    </ligand>
</feature>
<feature type="active site" evidence="6">
    <location>
        <position position="192"/>
    </location>
</feature>
<evidence type="ECO:0000256" key="4">
    <source>
        <dbReference type="ARBA" id="ARBA00030762"/>
    </source>
</evidence>
<dbReference type="InterPro" id="IPR051804">
    <property type="entry name" value="Carb_Metab_Reg_Kinase/Isom"/>
</dbReference>
<organism evidence="9 10">
    <name type="scientific">Sporolituus thermophilus DSM 23256</name>
    <dbReference type="NCBI Taxonomy" id="1123285"/>
    <lineage>
        <taxon>Bacteria</taxon>
        <taxon>Bacillati</taxon>
        <taxon>Bacillota</taxon>
        <taxon>Negativicutes</taxon>
        <taxon>Selenomonadales</taxon>
        <taxon>Sporomusaceae</taxon>
        <taxon>Sporolituus</taxon>
    </lineage>
</organism>
<dbReference type="PANTHER" id="PTHR42742">
    <property type="entry name" value="TRANSCRIPTIONAL REPRESSOR MPRA"/>
    <property type="match status" value="1"/>
</dbReference>
<gene>
    <name evidence="9" type="ORF">SAMN05660235_02341</name>
</gene>
<dbReference type="InterPro" id="IPR046457">
    <property type="entry name" value="PMI_typeI_cat"/>
</dbReference>
<dbReference type="EMBL" id="FNBU01000020">
    <property type="protein sequence ID" value="SDF66627.1"/>
    <property type="molecule type" value="Genomic_DNA"/>
</dbReference>
<keyword evidence="1 5" id="KW-0479">Metal-binding</keyword>
<dbReference type="SUPFAM" id="SSF51182">
    <property type="entry name" value="RmlC-like cupins"/>
    <property type="match status" value="1"/>
</dbReference>
<feature type="binding site" evidence="5">
    <location>
        <position position="172"/>
    </location>
    <ligand>
        <name>Zn(2+)</name>
        <dbReference type="ChEBI" id="CHEBI:29105"/>
    </ligand>
</feature>
<keyword evidence="10" id="KW-1185">Reference proteome</keyword>
<dbReference type="GO" id="GO:0004476">
    <property type="term" value="F:mannose-6-phosphate isomerase activity"/>
    <property type="evidence" value="ECO:0007669"/>
    <property type="project" value="InterPro"/>
</dbReference>
<dbReference type="GO" id="GO:0008270">
    <property type="term" value="F:zinc ion binding"/>
    <property type="evidence" value="ECO:0007669"/>
    <property type="project" value="InterPro"/>
</dbReference>
<dbReference type="InterPro" id="IPR014710">
    <property type="entry name" value="RmlC-like_jellyroll"/>
</dbReference>
<keyword evidence="9" id="KW-0413">Isomerase</keyword>
<evidence type="ECO:0000256" key="5">
    <source>
        <dbReference type="PIRSR" id="PIRSR036894-1"/>
    </source>
</evidence>
<comment type="cofactor">
    <cofactor evidence="5">
        <name>Zn(2+)</name>
        <dbReference type="ChEBI" id="CHEBI:29105"/>
    </cofactor>
    <text evidence="5">Binds 1 zinc ion per subunit.</text>
</comment>
<proteinExistence type="predicted"/>
<evidence type="ECO:0000256" key="1">
    <source>
        <dbReference type="ARBA" id="ARBA00022723"/>
    </source>
</evidence>
<dbReference type="InterPro" id="IPR011051">
    <property type="entry name" value="RmlC_Cupin_sf"/>
</dbReference>
<feature type="domain" description="Mannose-6-phosphate isomerase cupin" evidence="8">
    <location>
        <begin position="241"/>
        <end position="319"/>
    </location>
</feature>
<dbReference type="OrthoDB" id="9808275at2"/>
<dbReference type="PANTHER" id="PTHR42742:SF3">
    <property type="entry name" value="FRUCTOKINASE"/>
    <property type="match status" value="1"/>
</dbReference>
<dbReference type="STRING" id="1123285.SAMN05660235_02341"/>
<protein>
    <recommendedName>
        <fullName evidence="3">Phosphohexomutase</fullName>
    </recommendedName>
    <alternativeName>
        <fullName evidence="4">Phosphomannose isomerase</fullName>
    </alternativeName>
</protein>
<evidence type="ECO:0000313" key="10">
    <source>
        <dbReference type="Proteomes" id="UP000243333"/>
    </source>
</evidence>
<evidence type="ECO:0000313" key="9">
    <source>
        <dbReference type="EMBL" id="SDF66627.1"/>
    </source>
</evidence>
<evidence type="ECO:0000256" key="6">
    <source>
        <dbReference type="PIRSR" id="PIRSR036894-2"/>
    </source>
</evidence>
<evidence type="ECO:0000256" key="3">
    <source>
        <dbReference type="ARBA" id="ARBA00029741"/>
    </source>
</evidence>
<dbReference type="RefSeq" id="WP_093691081.1">
    <property type="nucleotide sequence ID" value="NZ_FNBU01000020.1"/>
</dbReference>
<dbReference type="Proteomes" id="UP000243333">
    <property type="component" value="Unassembled WGS sequence"/>
</dbReference>
<dbReference type="Pfam" id="PF21621">
    <property type="entry name" value="MPI_cupin_dom"/>
    <property type="match status" value="1"/>
</dbReference>